<proteinExistence type="predicted"/>
<dbReference type="RefSeq" id="WP_159458477.1">
    <property type="nucleotide sequence ID" value="NZ_FWFZ01000008.1"/>
</dbReference>
<protein>
    <submittedName>
        <fullName evidence="1">Uncharacterized protein</fullName>
    </submittedName>
</protein>
<gene>
    <name evidence="1" type="ORF">ROA7023_02048</name>
</gene>
<dbReference type="EMBL" id="FWFZ01000008">
    <property type="protein sequence ID" value="SLN47939.1"/>
    <property type="molecule type" value="Genomic_DNA"/>
</dbReference>
<accession>A0A1Y5STT5</accession>
<evidence type="ECO:0000313" key="2">
    <source>
        <dbReference type="Proteomes" id="UP000193900"/>
    </source>
</evidence>
<dbReference type="AlphaFoldDB" id="A0A1Y5STT5"/>
<evidence type="ECO:0000313" key="1">
    <source>
        <dbReference type="EMBL" id="SLN47939.1"/>
    </source>
</evidence>
<name>A0A1Y5STT5_9RHOB</name>
<organism evidence="1 2">
    <name type="scientific">Roseisalinus antarcticus</name>
    <dbReference type="NCBI Taxonomy" id="254357"/>
    <lineage>
        <taxon>Bacteria</taxon>
        <taxon>Pseudomonadati</taxon>
        <taxon>Pseudomonadota</taxon>
        <taxon>Alphaproteobacteria</taxon>
        <taxon>Rhodobacterales</taxon>
        <taxon>Roseobacteraceae</taxon>
        <taxon>Roseisalinus</taxon>
    </lineage>
</organism>
<dbReference type="Proteomes" id="UP000193900">
    <property type="component" value="Unassembled WGS sequence"/>
</dbReference>
<keyword evidence="2" id="KW-1185">Reference proteome</keyword>
<sequence length="55" mass="6286">MTRRINPTHTAPRAAIIPADPQIRRRPDGSIDTAHYISQGRRIRARTARALLSRR</sequence>
<reference evidence="1 2" key="1">
    <citation type="submission" date="2017-03" db="EMBL/GenBank/DDBJ databases">
        <authorList>
            <person name="Afonso C.L."/>
            <person name="Miller P.J."/>
            <person name="Scott M.A."/>
            <person name="Spackman E."/>
            <person name="Goraichik I."/>
            <person name="Dimitrov K.M."/>
            <person name="Suarez D.L."/>
            <person name="Swayne D.E."/>
        </authorList>
    </citation>
    <scope>NUCLEOTIDE SEQUENCE [LARGE SCALE GENOMIC DNA]</scope>
    <source>
        <strain evidence="1 2">CECT 7023</strain>
    </source>
</reference>